<dbReference type="GeneID" id="115627623"/>
<proteinExistence type="predicted"/>
<gene>
    <name evidence="3" type="primary">LOC115627623</name>
</gene>
<dbReference type="Proteomes" id="UP000504634">
    <property type="component" value="Unplaced"/>
</dbReference>
<feature type="region of interest" description="Disordered" evidence="1">
    <location>
        <begin position="103"/>
        <end position="128"/>
    </location>
</feature>
<evidence type="ECO:0000313" key="2">
    <source>
        <dbReference type="Proteomes" id="UP000504634"/>
    </source>
</evidence>
<organism evidence="2 3">
    <name type="scientific">Drosophila lebanonensis</name>
    <name type="common">Fruit fly</name>
    <name type="synonym">Scaptodrosophila lebanonensis</name>
    <dbReference type="NCBI Taxonomy" id="7225"/>
    <lineage>
        <taxon>Eukaryota</taxon>
        <taxon>Metazoa</taxon>
        <taxon>Ecdysozoa</taxon>
        <taxon>Arthropoda</taxon>
        <taxon>Hexapoda</taxon>
        <taxon>Insecta</taxon>
        <taxon>Pterygota</taxon>
        <taxon>Neoptera</taxon>
        <taxon>Endopterygota</taxon>
        <taxon>Diptera</taxon>
        <taxon>Brachycera</taxon>
        <taxon>Muscomorpha</taxon>
        <taxon>Ephydroidea</taxon>
        <taxon>Drosophilidae</taxon>
        <taxon>Scaptodrosophila</taxon>
    </lineage>
</organism>
<evidence type="ECO:0000313" key="3">
    <source>
        <dbReference type="RefSeq" id="XP_030379216.1"/>
    </source>
</evidence>
<feature type="compositionally biased region" description="Basic and acidic residues" evidence="1">
    <location>
        <begin position="1"/>
        <end position="12"/>
    </location>
</feature>
<keyword evidence="2" id="KW-1185">Reference proteome</keyword>
<dbReference type="OrthoDB" id="7872181at2759"/>
<dbReference type="RefSeq" id="XP_030379216.1">
    <property type="nucleotide sequence ID" value="XM_030523356.1"/>
</dbReference>
<protein>
    <submittedName>
        <fullName evidence="3">Uncharacterized protein LOC115627623 isoform X1</fullName>
    </submittedName>
</protein>
<evidence type="ECO:0000256" key="1">
    <source>
        <dbReference type="SAM" id="MobiDB-lite"/>
    </source>
</evidence>
<name>A0A6J2TRD2_DROLE</name>
<accession>A0A6J2TRD2</accession>
<sequence length="170" mass="18607">MDFLTCDKKTKPEPMPMPLPATSTTANERKALVDLHKSALFGESEPDMEDAMSVDTLEYEMESTICSSGLCELPTRNTSLTTVCSSFPLTARIESRHNWTLDTVESDSQQEQPRQPQEHSKGLSLPPNESAVACGTLSLLESHEAGEFDVEAQIEPTILNTNGASKASWC</sequence>
<feature type="region of interest" description="Disordered" evidence="1">
    <location>
        <begin position="1"/>
        <end position="22"/>
    </location>
</feature>
<dbReference type="AlphaFoldDB" id="A0A6J2TRD2"/>
<reference evidence="3" key="1">
    <citation type="submission" date="2025-08" db="UniProtKB">
        <authorList>
            <consortium name="RefSeq"/>
        </authorList>
    </citation>
    <scope>IDENTIFICATION</scope>
    <source>
        <strain evidence="3">11010-0011.00</strain>
        <tissue evidence="3">Whole body</tissue>
    </source>
</reference>
<feature type="compositionally biased region" description="Polar residues" evidence="1">
    <location>
        <begin position="103"/>
        <end position="115"/>
    </location>
</feature>